<feature type="domain" description="4'-phosphopantetheinyl transferase" evidence="14">
    <location>
        <begin position="139"/>
        <end position="214"/>
    </location>
</feature>
<feature type="binding site" evidence="13">
    <location>
        <position position="141"/>
    </location>
    <ligand>
        <name>Mg(2+)</name>
        <dbReference type="ChEBI" id="CHEBI:18420"/>
    </ligand>
</feature>
<dbReference type="SUPFAM" id="SSF56214">
    <property type="entry name" value="4'-phosphopantetheinyl transferase"/>
    <property type="match status" value="1"/>
</dbReference>
<evidence type="ECO:0000313" key="17">
    <source>
        <dbReference type="Proteomes" id="UP000064912"/>
    </source>
</evidence>
<keyword evidence="7" id="KW-0259">Enterobactin biosynthesis</keyword>
<evidence type="ECO:0000256" key="8">
    <source>
        <dbReference type="ARBA" id="ARBA00029894"/>
    </source>
</evidence>
<dbReference type="InterPro" id="IPR008278">
    <property type="entry name" value="4-PPantetheinyl_Trfase_dom"/>
</dbReference>
<dbReference type="UniPathway" id="UPA00017"/>
<name>A0A0D6AYX3_RHOSU</name>
<feature type="binding site" evidence="12">
    <location>
        <begin position="118"/>
        <end position="119"/>
    </location>
    <ligand>
        <name>CoA</name>
        <dbReference type="ChEBI" id="CHEBI:57287"/>
    </ligand>
</feature>
<comment type="function">
    <text evidence="1">Involved in the biosynthesis of the siderophore enterobactin (enterochelin), which is a macrocyclic trimeric lactone of N-(2,3-dihydroxybenzoyl)-serine. The serine trilactone serves as a scaffolding for the three catechol functionalities that provide hexadentate coordination for the tightly ligated iron(2+) atoms. Plays an essential role in the assembly of the enterobactin by catalyzing the transfer of the 4'-phosphopantetheine (Ppant) moiety from coenzyme A to the apo-domains of both EntB (ArCP domain) and EntF (PCP domain) to yield their holo-forms which make them competent for the activation of 2,3-dihydroxybenzoate (DHB) and L-serine, respectively.</text>
</comment>
<evidence type="ECO:0000313" key="16">
    <source>
        <dbReference type="EMBL" id="BAQ68062.1"/>
    </source>
</evidence>
<organism evidence="16 17">
    <name type="scientific">Rhodovulum sulfidophilum</name>
    <name type="common">Rhodobacter sulfidophilus</name>
    <dbReference type="NCBI Taxonomy" id="35806"/>
    <lineage>
        <taxon>Bacteria</taxon>
        <taxon>Pseudomonadati</taxon>
        <taxon>Pseudomonadota</taxon>
        <taxon>Alphaproteobacteria</taxon>
        <taxon>Rhodobacterales</taxon>
        <taxon>Paracoccaceae</taxon>
        <taxon>Rhodovulum</taxon>
    </lineage>
</organism>
<dbReference type="PANTHER" id="PTHR38096">
    <property type="entry name" value="ENTEROBACTIN SYNTHASE COMPONENT D"/>
    <property type="match status" value="1"/>
</dbReference>
<dbReference type="GO" id="GO:0009366">
    <property type="term" value="C:enterobactin synthetase complex"/>
    <property type="evidence" value="ECO:0007669"/>
    <property type="project" value="InterPro"/>
</dbReference>
<dbReference type="InterPro" id="IPR041354">
    <property type="entry name" value="4PPT_N"/>
</dbReference>
<proteinExistence type="inferred from homology"/>
<dbReference type="Pfam" id="PF01648">
    <property type="entry name" value="ACPS"/>
    <property type="match status" value="1"/>
</dbReference>
<evidence type="ECO:0000256" key="9">
    <source>
        <dbReference type="ARBA" id="ARBA00031996"/>
    </source>
</evidence>
<evidence type="ECO:0000256" key="10">
    <source>
        <dbReference type="ARBA" id="ARBA00049176"/>
    </source>
</evidence>
<evidence type="ECO:0000256" key="11">
    <source>
        <dbReference type="ARBA" id="ARBA00049191"/>
    </source>
</evidence>
<comment type="cofactor">
    <cofactor evidence="13">
        <name>Mg(2+)</name>
        <dbReference type="ChEBI" id="CHEBI:18420"/>
    </cofactor>
</comment>
<dbReference type="GO" id="GO:0000287">
    <property type="term" value="F:magnesium ion binding"/>
    <property type="evidence" value="ECO:0007669"/>
    <property type="project" value="InterPro"/>
</dbReference>
<dbReference type="PANTHER" id="PTHR38096:SF1">
    <property type="entry name" value="ENTEROBACTIN SYNTHASE COMPONENT D"/>
    <property type="match status" value="1"/>
</dbReference>
<dbReference type="GO" id="GO:0005886">
    <property type="term" value="C:plasma membrane"/>
    <property type="evidence" value="ECO:0007669"/>
    <property type="project" value="TreeGrafter"/>
</dbReference>
<evidence type="ECO:0000256" key="12">
    <source>
        <dbReference type="PIRSR" id="PIRSR603542-1"/>
    </source>
</evidence>
<accession>A0A0D6AYX3</accession>
<evidence type="ECO:0000259" key="15">
    <source>
        <dbReference type="Pfam" id="PF17837"/>
    </source>
</evidence>
<feature type="binding site" evidence="12">
    <location>
        <position position="186"/>
    </location>
    <ligand>
        <name>CoA</name>
        <dbReference type="ChEBI" id="CHEBI:57287"/>
    </ligand>
</feature>
<keyword evidence="13" id="KW-0479">Metal-binding</keyword>
<dbReference type="PATRIC" id="fig|35806.4.peg.916"/>
<comment type="subunit">
    <text evidence="4">EntB, EntD, EntE, and EntF form a multienzyme complex called enterobactin synthase.</text>
</comment>
<evidence type="ECO:0000259" key="14">
    <source>
        <dbReference type="Pfam" id="PF01648"/>
    </source>
</evidence>
<keyword evidence="13" id="KW-0460">Magnesium</keyword>
<feature type="binding site" evidence="12">
    <location>
        <position position="190"/>
    </location>
    <ligand>
        <name>CoA</name>
        <dbReference type="ChEBI" id="CHEBI:57287"/>
    </ligand>
</feature>
<dbReference type="PRINTS" id="PR01399">
    <property type="entry name" value="ENTSNTHTASED"/>
</dbReference>
<protein>
    <recommendedName>
        <fullName evidence="5">Enterobactin synthase component D</fullName>
    </recommendedName>
    <alternativeName>
        <fullName evidence="8">4'-phosphopantetheinyl transferase EntD</fullName>
    </alternativeName>
    <alternativeName>
        <fullName evidence="9">Enterochelin synthase D</fullName>
    </alternativeName>
</protein>
<dbReference type="InterPro" id="IPR037143">
    <property type="entry name" value="4-PPantetheinyl_Trfase_dom_sf"/>
</dbReference>
<dbReference type="GO" id="GO:0008897">
    <property type="term" value="F:holo-[acyl-carrier-protein] synthase activity"/>
    <property type="evidence" value="ECO:0007669"/>
    <property type="project" value="InterPro"/>
</dbReference>
<feature type="binding site" evidence="13">
    <location>
        <position position="143"/>
    </location>
    <ligand>
        <name>Mg(2+)</name>
        <dbReference type="ChEBI" id="CHEBI:18420"/>
    </ligand>
</feature>
<comment type="catalytic activity">
    <reaction evidence="11">
        <text>apo-[peptidyl-carrier protein] + CoA = holo-[peptidyl-carrier protein] + adenosine 3',5'-bisphosphate + H(+)</text>
        <dbReference type="Rhea" id="RHEA:46228"/>
        <dbReference type="Rhea" id="RHEA-COMP:11479"/>
        <dbReference type="Rhea" id="RHEA-COMP:11480"/>
        <dbReference type="ChEBI" id="CHEBI:15378"/>
        <dbReference type="ChEBI" id="CHEBI:29999"/>
        <dbReference type="ChEBI" id="CHEBI:57287"/>
        <dbReference type="ChEBI" id="CHEBI:58343"/>
        <dbReference type="ChEBI" id="CHEBI:64479"/>
    </reaction>
</comment>
<dbReference type="EMBL" id="AP014800">
    <property type="protein sequence ID" value="BAQ68062.1"/>
    <property type="molecule type" value="Genomic_DNA"/>
</dbReference>
<reference evidence="16 17" key="1">
    <citation type="submission" date="2015-02" db="EMBL/GenBank/DDBJ databases">
        <title>Genome sequene of Rhodovulum sulfidophilum DSM 2351.</title>
        <authorList>
            <person name="Nagao N."/>
        </authorList>
    </citation>
    <scope>NUCLEOTIDE SEQUENCE [LARGE SCALE GENOMIC DNA]</scope>
    <source>
        <strain evidence="16 17">DSM 2351</strain>
    </source>
</reference>
<evidence type="ECO:0000256" key="13">
    <source>
        <dbReference type="PIRSR" id="PIRSR603542-2"/>
    </source>
</evidence>
<keyword evidence="6 16" id="KW-0808">Transferase</keyword>
<dbReference type="AlphaFoldDB" id="A0A0D6AYX3"/>
<evidence type="ECO:0000256" key="3">
    <source>
        <dbReference type="ARBA" id="ARBA00008342"/>
    </source>
</evidence>
<evidence type="ECO:0000256" key="5">
    <source>
        <dbReference type="ARBA" id="ARBA00019087"/>
    </source>
</evidence>
<dbReference type="InterPro" id="IPR003542">
    <property type="entry name" value="Enbac_synth_compD-like"/>
</dbReference>
<feature type="binding site" evidence="12">
    <location>
        <position position="141"/>
    </location>
    <ligand>
        <name>CoA</name>
        <dbReference type="ChEBI" id="CHEBI:57287"/>
    </ligand>
</feature>
<evidence type="ECO:0000256" key="6">
    <source>
        <dbReference type="ARBA" id="ARBA00022679"/>
    </source>
</evidence>
<dbReference type="Gene3D" id="3.90.470.20">
    <property type="entry name" value="4'-phosphopantetheinyl transferase domain"/>
    <property type="match status" value="1"/>
</dbReference>
<dbReference type="Pfam" id="PF17837">
    <property type="entry name" value="4PPT_N"/>
    <property type="match status" value="1"/>
</dbReference>
<feature type="domain" description="4'-phosphopantetheinyl transferase N-terminal" evidence="15">
    <location>
        <begin position="64"/>
        <end position="128"/>
    </location>
</feature>
<dbReference type="KEGG" id="rsu:NHU_00895"/>
<gene>
    <name evidence="16" type="primary">ngrA</name>
    <name evidence="16" type="ORF">NHU_00895</name>
</gene>
<comment type="catalytic activity">
    <reaction evidence="10">
        <text>apo-[aryl-carrier protein] + CoA = holo-[aryl-carrier protein] + adenosine 3',5'-bisphosphate + H(+)</text>
        <dbReference type="Rhea" id="RHEA:48404"/>
        <dbReference type="Rhea" id="RHEA-COMP:15903"/>
        <dbReference type="Rhea" id="RHEA-COMP:17557"/>
        <dbReference type="ChEBI" id="CHEBI:15378"/>
        <dbReference type="ChEBI" id="CHEBI:29999"/>
        <dbReference type="ChEBI" id="CHEBI:57287"/>
        <dbReference type="ChEBI" id="CHEBI:58343"/>
        <dbReference type="ChEBI" id="CHEBI:64479"/>
    </reaction>
</comment>
<comment type="pathway">
    <text evidence="2">Siderophore biosynthesis; enterobactin biosynthesis.</text>
</comment>
<evidence type="ECO:0000256" key="2">
    <source>
        <dbReference type="ARBA" id="ARBA00004993"/>
    </source>
</evidence>
<evidence type="ECO:0000256" key="7">
    <source>
        <dbReference type="ARBA" id="ARBA00023191"/>
    </source>
</evidence>
<dbReference type="Proteomes" id="UP000064912">
    <property type="component" value="Chromosome"/>
</dbReference>
<feature type="binding site" evidence="12">
    <location>
        <position position="82"/>
    </location>
    <ligand>
        <name>CoA</name>
        <dbReference type="ChEBI" id="CHEBI:57287"/>
    </ligand>
</feature>
<sequence length="272" mass="29066">MNGLRPGSPDLQERLAAEIVRPQGLIAGIDALDPGIPGAVLLRARFRPGRYRPELFRELGLDRPEQLDRAVPKRCCEYLAGRVLARAALAALGHPGGPVLPGPGRAPVWPAGAVGSISHSGDICACLALPMAGKPVHPGVDVETVANARNLDAIFKLCCTPVDRALIAADPDRTALRATLLFSAKEALYKALYPVFRKVAPFEAAELTAPPSDGLLHLRLTAELHPSLPAGRVFALRYLTRAATAQDSGQEHGDRQVLTWILHEPQQPGPET</sequence>
<dbReference type="GO" id="GO:0009239">
    <property type="term" value="P:enterobactin biosynthetic process"/>
    <property type="evidence" value="ECO:0007669"/>
    <property type="project" value="UniProtKB-UniPathway"/>
</dbReference>
<comment type="similarity">
    <text evidence="3">Belongs to the P-Pant transferase superfamily. EntD family.</text>
</comment>
<evidence type="ECO:0000256" key="4">
    <source>
        <dbReference type="ARBA" id="ARBA00011503"/>
    </source>
</evidence>
<evidence type="ECO:0000256" key="1">
    <source>
        <dbReference type="ARBA" id="ARBA00003937"/>
    </source>
</evidence>
<feature type="binding site" evidence="12">
    <location>
        <position position="74"/>
    </location>
    <ligand>
        <name>CoA</name>
        <dbReference type="ChEBI" id="CHEBI:57287"/>
    </ligand>
</feature>